<name>A0A061IAC1_CRIGR</name>
<proteinExistence type="predicted"/>
<gene>
    <name evidence="1" type="ORF">H671_3g8960</name>
</gene>
<dbReference type="InterPro" id="IPR027827">
    <property type="entry name" value="Tex56"/>
</dbReference>
<dbReference type="AlphaFoldDB" id="A0A061IAC1"/>
<reference evidence="2" key="1">
    <citation type="journal article" date="2013" name="Nat. Biotechnol.">
        <title>Chinese hamster genome sequenced from sorted chromosomes.</title>
        <authorList>
            <person name="Brinkrolf K."/>
            <person name="Rupp O."/>
            <person name="Laux H."/>
            <person name="Kollin F."/>
            <person name="Ernst W."/>
            <person name="Linke B."/>
            <person name="Kofler R."/>
            <person name="Romand S."/>
            <person name="Hesse F."/>
            <person name="Budach W.E."/>
            <person name="Galosy S."/>
            <person name="Muller D."/>
            <person name="Noll T."/>
            <person name="Wienberg J."/>
            <person name="Jostock T."/>
            <person name="Leonard M."/>
            <person name="Grillari J."/>
            <person name="Tauch A."/>
            <person name="Goesmann A."/>
            <person name="Helk B."/>
            <person name="Mott J.E."/>
            <person name="Puhler A."/>
            <person name="Borth N."/>
        </authorList>
    </citation>
    <scope>NUCLEOTIDE SEQUENCE [LARGE SCALE GENOMIC DNA]</scope>
    <source>
        <strain evidence="2">17A/GY</strain>
    </source>
</reference>
<evidence type="ECO:0000313" key="2">
    <source>
        <dbReference type="Proteomes" id="UP000030759"/>
    </source>
</evidence>
<dbReference type="EMBL" id="KE671379">
    <property type="protein sequence ID" value="ERE80284.1"/>
    <property type="molecule type" value="Genomic_DNA"/>
</dbReference>
<dbReference type="PANTHER" id="PTHR35968">
    <property type="entry name" value="CHROMOSOME 6 C6ORF201 HOMOLOG"/>
    <property type="match status" value="1"/>
</dbReference>
<evidence type="ECO:0000313" key="1">
    <source>
        <dbReference type="EMBL" id="ERE80284.1"/>
    </source>
</evidence>
<accession>A0A061IAC1</accession>
<protein>
    <submittedName>
        <fullName evidence="1">Uncharacterized protein</fullName>
    </submittedName>
</protein>
<organism evidence="1 2">
    <name type="scientific">Cricetulus griseus</name>
    <name type="common">Chinese hamster</name>
    <name type="synonym">Cricetulus barabensis griseus</name>
    <dbReference type="NCBI Taxonomy" id="10029"/>
    <lineage>
        <taxon>Eukaryota</taxon>
        <taxon>Metazoa</taxon>
        <taxon>Chordata</taxon>
        <taxon>Craniata</taxon>
        <taxon>Vertebrata</taxon>
        <taxon>Euteleostomi</taxon>
        <taxon>Mammalia</taxon>
        <taxon>Eutheria</taxon>
        <taxon>Euarchontoglires</taxon>
        <taxon>Glires</taxon>
        <taxon>Rodentia</taxon>
        <taxon>Myomorpha</taxon>
        <taxon>Muroidea</taxon>
        <taxon>Cricetidae</taxon>
        <taxon>Cricetinae</taxon>
        <taxon>Cricetulus</taxon>
    </lineage>
</organism>
<dbReference type="Proteomes" id="UP000030759">
    <property type="component" value="Unassembled WGS sequence"/>
</dbReference>
<sequence length="234" mass="26280">MGIIMETATSNPSLTNLIPETTPKNYAQPNILCQTFNFLSNLHKLLPSNMVEMLHSYRSESDKIKCENGELSGLEKILERHKLPKEVSLTPKPNKMPSWKRKMINNISDNCRKCHFWKENTYEPPMCTVVARWSKKNLKQTEDFNSVVKRLSAIGPIISATPCGRESVVVVFKDISSACKAVNAFPAISASTMFQCSWQHQFMSKKEGSIQVIGSLDPLCPVSEVHGYGGIQME</sequence>
<dbReference type="PANTHER" id="PTHR35968:SF1">
    <property type="entry name" value="TESTIS EXPRESSED PROTEIN 56"/>
    <property type="match status" value="1"/>
</dbReference>
<dbReference type="Pfam" id="PF15023">
    <property type="entry name" value="DUF4523"/>
    <property type="match status" value="1"/>
</dbReference>